<name>A0ABN2F283_9ACTN</name>
<protein>
    <submittedName>
        <fullName evidence="1">Uncharacterized protein</fullName>
    </submittedName>
</protein>
<accession>A0ABN2F283</accession>
<gene>
    <name evidence="1" type="ORF">GCM10009733_020460</name>
</gene>
<dbReference type="RefSeq" id="WP_346103458.1">
    <property type="nucleotide sequence ID" value="NZ_BAAAMU010000011.1"/>
</dbReference>
<dbReference type="Proteomes" id="UP001500064">
    <property type="component" value="Unassembled WGS sequence"/>
</dbReference>
<sequence>MWDGYDEPDSSGYWAPWTIHARRMEAKGTWGRERRNFYAGNGPFEWGVAALMTRADYADYVDSLEEIRVGA</sequence>
<evidence type="ECO:0000313" key="1">
    <source>
        <dbReference type="EMBL" id="GAA1623726.1"/>
    </source>
</evidence>
<evidence type="ECO:0000313" key="2">
    <source>
        <dbReference type="Proteomes" id="UP001500064"/>
    </source>
</evidence>
<comment type="caution">
    <text evidence="1">The sequence shown here is derived from an EMBL/GenBank/DDBJ whole genome shotgun (WGS) entry which is preliminary data.</text>
</comment>
<reference evidence="1 2" key="1">
    <citation type="journal article" date="2019" name="Int. J. Syst. Evol. Microbiol.">
        <title>The Global Catalogue of Microorganisms (GCM) 10K type strain sequencing project: providing services to taxonomists for standard genome sequencing and annotation.</title>
        <authorList>
            <consortium name="The Broad Institute Genomics Platform"/>
            <consortium name="The Broad Institute Genome Sequencing Center for Infectious Disease"/>
            <person name="Wu L."/>
            <person name="Ma J."/>
        </authorList>
    </citation>
    <scope>NUCLEOTIDE SEQUENCE [LARGE SCALE GENOMIC DNA]</scope>
    <source>
        <strain evidence="1 2">JCM 13929</strain>
    </source>
</reference>
<dbReference type="EMBL" id="BAAAMU010000011">
    <property type="protein sequence ID" value="GAA1623726.1"/>
    <property type="molecule type" value="Genomic_DNA"/>
</dbReference>
<organism evidence="1 2">
    <name type="scientific">Nonomuraea maheshkhaliensis</name>
    <dbReference type="NCBI Taxonomy" id="419590"/>
    <lineage>
        <taxon>Bacteria</taxon>
        <taxon>Bacillati</taxon>
        <taxon>Actinomycetota</taxon>
        <taxon>Actinomycetes</taxon>
        <taxon>Streptosporangiales</taxon>
        <taxon>Streptosporangiaceae</taxon>
        <taxon>Nonomuraea</taxon>
    </lineage>
</organism>
<proteinExistence type="predicted"/>
<keyword evidence="2" id="KW-1185">Reference proteome</keyword>